<sequence>MSANYFRKWYNPVQMDQSNSTPHKADNRVIETGESVRGTGDHGAIRVHLGGFQLCRKGSGLESEPKLHRQMPRISIQQQSEANKPDGGEVTVETWAVYPPRLPLGHGGPEE</sequence>
<evidence type="ECO:0000313" key="2">
    <source>
        <dbReference type="Proteomes" id="UP000314294"/>
    </source>
</evidence>
<dbReference type="AlphaFoldDB" id="A0A4Z2HCB0"/>
<organism evidence="1 2">
    <name type="scientific">Liparis tanakae</name>
    <name type="common">Tanaka's snailfish</name>
    <dbReference type="NCBI Taxonomy" id="230148"/>
    <lineage>
        <taxon>Eukaryota</taxon>
        <taxon>Metazoa</taxon>
        <taxon>Chordata</taxon>
        <taxon>Craniata</taxon>
        <taxon>Vertebrata</taxon>
        <taxon>Euteleostomi</taxon>
        <taxon>Actinopterygii</taxon>
        <taxon>Neopterygii</taxon>
        <taxon>Teleostei</taxon>
        <taxon>Neoteleostei</taxon>
        <taxon>Acanthomorphata</taxon>
        <taxon>Eupercaria</taxon>
        <taxon>Perciformes</taxon>
        <taxon>Cottioidei</taxon>
        <taxon>Cottales</taxon>
        <taxon>Liparidae</taxon>
        <taxon>Liparis</taxon>
    </lineage>
</organism>
<dbReference type="EMBL" id="SRLO01000284">
    <property type="protein sequence ID" value="TNN62915.1"/>
    <property type="molecule type" value="Genomic_DNA"/>
</dbReference>
<gene>
    <name evidence="1" type="ORF">EYF80_026867</name>
</gene>
<comment type="caution">
    <text evidence="1">The sequence shown here is derived from an EMBL/GenBank/DDBJ whole genome shotgun (WGS) entry which is preliminary data.</text>
</comment>
<accession>A0A4Z2HCB0</accession>
<name>A0A4Z2HCB0_9TELE</name>
<proteinExistence type="predicted"/>
<reference evidence="1 2" key="1">
    <citation type="submission" date="2019-03" db="EMBL/GenBank/DDBJ databases">
        <title>First draft genome of Liparis tanakae, snailfish: a comprehensive survey of snailfish specific genes.</title>
        <authorList>
            <person name="Kim W."/>
            <person name="Song I."/>
            <person name="Jeong J.-H."/>
            <person name="Kim D."/>
            <person name="Kim S."/>
            <person name="Ryu S."/>
            <person name="Song J.Y."/>
            <person name="Lee S.K."/>
        </authorList>
    </citation>
    <scope>NUCLEOTIDE SEQUENCE [LARGE SCALE GENOMIC DNA]</scope>
    <source>
        <tissue evidence="1">Muscle</tissue>
    </source>
</reference>
<dbReference type="Proteomes" id="UP000314294">
    <property type="component" value="Unassembled WGS sequence"/>
</dbReference>
<protein>
    <submittedName>
        <fullName evidence="1">Uncharacterized protein</fullName>
    </submittedName>
</protein>
<evidence type="ECO:0000313" key="1">
    <source>
        <dbReference type="EMBL" id="TNN62915.1"/>
    </source>
</evidence>
<keyword evidence="2" id="KW-1185">Reference proteome</keyword>